<evidence type="ECO:0000256" key="1">
    <source>
        <dbReference type="SAM" id="MobiDB-lite"/>
    </source>
</evidence>
<dbReference type="EMBL" id="BJVY01000021">
    <property type="protein sequence ID" value="GEL72048.1"/>
    <property type="molecule type" value="Genomic_DNA"/>
</dbReference>
<comment type="caution">
    <text evidence="2">The sequence shown here is derived from an EMBL/GenBank/DDBJ whole genome shotgun (WGS) entry which is preliminary data.</text>
</comment>
<evidence type="ECO:0000313" key="2">
    <source>
        <dbReference type="EMBL" id="GEL72048.1"/>
    </source>
</evidence>
<dbReference type="AlphaFoldDB" id="A0A511HER4"/>
<sequence length="105" mass="11270">MDTARVSPCFRLSGVTAEDARAQPPKPPSRSEPQYRVPSPSADWARRSPRDAPHPQGVSDLSRDGDTGPLCRPCGLAGAPLMPREQAGSAQYPHCLSSKVWTCSV</sequence>
<dbReference type="Proteomes" id="UP000321224">
    <property type="component" value="Unassembled WGS sequence"/>
</dbReference>
<reference evidence="2 3" key="1">
    <citation type="submission" date="2019-07" db="EMBL/GenBank/DDBJ databases">
        <title>Whole genome shotgun sequence of Myxococcus virescens NBRC 100334.</title>
        <authorList>
            <person name="Hosoyama A."/>
            <person name="Uohara A."/>
            <person name="Ohji S."/>
            <person name="Ichikawa N."/>
        </authorList>
    </citation>
    <scope>NUCLEOTIDE SEQUENCE [LARGE SCALE GENOMIC DNA]</scope>
    <source>
        <strain evidence="2 3">NBRC 100334</strain>
    </source>
</reference>
<evidence type="ECO:0000313" key="3">
    <source>
        <dbReference type="Proteomes" id="UP000321224"/>
    </source>
</evidence>
<organism evidence="2 3">
    <name type="scientific">Myxococcus virescens</name>
    <dbReference type="NCBI Taxonomy" id="83456"/>
    <lineage>
        <taxon>Bacteria</taxon>
        <taxon>Pseudomonadati</taxon>
        <taxon>Myxococcota</taxon>
        <taxon>Myxococcia</taxon>
        <taxon>Myxococcales</taxon>
        <taxon>Cystobacterineae</taxon>
        <taxon>Myxococcaceae</taxon>
        <taxon>Myxococcus</taxon>
    </lineage>
</organism>
<proteinExistence type="predicted"/>
<name>A0A511HER4_9BACT</name>
<feature type="region of interest" description="Disordered" evidence="1">
    <location>
        <begin position="1"/>
        <end position="80"/>
    </location>
</feature>
<gene>
    <name evidence="2" type="ORF">MVI01_38320</name>
</gene>
<accession>A0A511HER4</accession>
<protein>
    <submittedName>
        <fullName evidence="2">Uncharacterized protein</fullName>
    </submittedName>
</protein>
<feature type="compositionally biased region" description="Basic and acidic residues" evidence="1">
    <location>
        <begin position="44"/>
        <end position="53"/>
    </location>
</feature>